<keyword evidence="2" id="KW-0805">Transcription regulation</keyword>
<dbReference type="EMBL" id="JBHLUX010000001">
    <property type="protein sequence ID" value="MFC0469074.1"/>
    <property type="molecule type" value="Genomic_DNA"/>
</dbReference>
<dbReference type="InterPro" id="IPR000843">
    <property type="entry name" value="HTH_LacI"/>
</dbReference>
<reference evidence="6 7" key="1">
    <citation type="submission" date="2024-09" db="EMBL/GenBank/DDBJ databases">
        <authorList>
            <person name="Sun Q."/>
            <person name="Mori K."/>
        </authorList>
    </citation>
    <scope>NUCLEOTIDE SEQUENCE [LARGE SCALE GENOMIC DNA]</scope>
    <source>
        <strain evidence="6 7">NCAIM B.02610</strain>
    </source>
</reference>
<dbReference type="PROSITE" id="PS50932">
    <property type="entry name" value="HTH_LACI_2"/>
    <property type="match status" value="1"/>
</dbReference>
<sequence>MTKVTITDVAKHANVSKSTVSQYLNKRFDYMGQKTKERVELAIKELGYQPNIVARSLKQKSTSTIGVIVANILHTFSTQVIRAIEDYCHESDFHIIVCNADDNPEKEKKYIEMLLAKQVDGIIIFPTGSNKDLYQKMLDDNYPLVFVDRTVSDIKIPSIMLDNEKASDLAVAHFVEKGYERIGIMTTSISRSIASRVERINGFKKSLAEHHLPIVDDYMKSIEVEHLQQALHDMLALKEPPQAILAGNDLSLMEILKYVKANALSIPNDLAVIGIDEVSFASLYNPGLTVISQPVFEMGKQAAALVLQQIQTKAKSEQQHIYRFEPMLVKRESC</sequence>
<dbReference type="GO" id="GO:0003677">
    <property type="term" value="F:DNA binding"/>
    <property type="evidence" value="ECO:0007669"/>
    <property type="project" value="UniProtKB-KW"/>
</dbReference>
<evidence type="ECO:0000256" key="3">
    <source>
        <dbReference type="ARBA" id="ARBA00023125"/>
    </source>
</evidence>
<dbReference type="Pfam" id="PF00532">
    <property type="entry name" value="Peripla_BP_1"/>
    <property type="match status" value="1"/>
</dbReference>
<dbReference type="SUPFAM" id="SSF53822">
    <property type="entry name" value="Periplasmic binding protein-like I"/>
    <property type="match status" value="1"/>
</dbReference>
<dbReference type="SUPFAM" id="SSF47413">
    <property type="entry name" value="lambda repressor-like DNA-binding domains"/>
    <property type="match status" value="1"/>
</dbReference>
<evidence type="ECO:0000256" key="2">
    <source>
        <dbReference type="ARBA" id="ARBA00023015"/>
    </source>
</evidence>
<evidence type="ECO:0000259" key="5">
    <source>
        <dbReference type="PROSITE" id="PS50932"/>
    </source>
</evidence>
<name>A0ABV6K6Z2_9BACI</name>
<dbReference type="InterPro" id="IPR001761">
    <property type="entry name" value="Peripla_BP/Lac1_sug-bd_dom"/>
</dbReference>
<dbReference type="Gene3D" id="1.10.260.40">
    <property type="entry name" value="lambda repressor-like DNA-binding domains"/>
    <property type="match status" value="1"/>
</dbReference>
<dbReference type="PANTHER" id="PTHR30146:SF148">
    <property type="entry name" value="HTH-TYPE TRANSCRIPTIONAL REPRESSOR PURR-RELATED"/>
    <property type="match status" value="1"/>
</dbReference>
<accession>A0ABV6K6Z2</accession>
<gene>
    <name evidence="6" type="ORF">ACFFHM_00455</name>
</gene>
<keyword evidence="7" id="KW-1185">Reference proteome</keyword>
<dbReference type="SMART" id="SM00354">
    <property type="entry name" value="HTH_LACI"/>
    <property type="match status" value="1"/>
</dbReference>
<evidence type="ECO:0000256" key="4">
    <source>
        <dbReference type="ARBA" id="ARBA00023163"/>
    </source>
</evidence>
<comment type="caution">
    <text evidence="6">The sequence shown here is derived from an EMBL/GenBank/DDBJ whole genome shotgun (WGS) entry which is preliminary data.</text>
</comment>
<organism evidence="6 7">
    <name type="scientific">Halalkalibacter kiskunsagensis</name>
    <dbReference type="NCBI Taxonomy" id="1548599"/>
    <lineage>
        <taxon>Bacteria</taxon>
        <taxon>Bacillati</taxon>
        <taxon>Bacillota</taxon>
        <taxon>Bacilli</taxon>
        <taxon>Bacillales</taxon>
        <taxon>Bacillaceae</taxon>
        <taxon>Halalkalibacter</taxon>
    </lineage>
</organism>
<protein>
    <submittedName>
        <fullName evidence="6">LacI family DNA-binding transcriptional regulator</fullName>
    </submittedName>
</protein>
<keyword evidence="3 6" id="KW-0238">DNA-binding</keyword>
<feature type="domain" description="HTH lacI-type" evidence="5">
    <location>
        <begin position="4"/>
        <end position="59"/>
    </location>
</feature>
<dbReference type="PROSITE" id="PS00356">
    <property type="entry name" value="HTH_LACI_1"/>
    <property type="match status" value="1"/>
</dbReference>
<proteinExistence type="predicted"/>
<evidence type="ECO:0000313" key="7">
    <source>
        <dbReference type="Proteomes" id="UP001589838"/>
    </source>
</evidence>
<evidence type="ECO:0000313" key="6">
    <source>
        <dbReference type="EMBL" id="MFC0469074.1"/>
    </source>
</evidence>
<dbReference type="Proteomes" id="UP001589838">
    <property type="component" value="Unassembled WGS sequence"/>
</dbReference>
<keyword evidence="4" id="KW-0804">Transcription</keyword>
<dbReference type="CDD" id="cd19977">
    <property type="entry name" value="PBP1_EndR-like"/>
    <property type="match status" value="1"/>
</dbReference>
<dbReference type="CDD" id="cd01392">
    <property type="entry name" value="HTH_LacI"/>
    <property type="match status" value="1"/>
</dbReference>
<evidence type="ECO:0000256" key="1">
    <source>
        <dbReference type="ARBA" id="ARBA00022491"/>
    </source>
</evidence>
<dbReference type="RefSeq" id="WP_335958224.1">
    <property type="nucleotide sequence ID" value="NZ_JAXBLX010000001.1"/>
</dbReference>
<dbReference type="InterPro" id="IPR010982">
    <property type="entry name" value="Lambda_DNA-bd_dom_sf"/>
</dbReference>
<dbReference type="Gene3D" id="3.40.50.2300">
    <property type="match status" value="2"/>
</dbReference>
<dbReference type="PANTHER" id="PTHR30146">
    <property type="entry name" value="LACI-RELATED TRANSCRIPTIONAL REPRESSOR"/>
    <property type="match status" value="1"/>
</dbReference>
<dbReference type="Pfam" id="PF00356">
    <property type="entry name" value="LacI"/>
    <property type="match status" value="1"/>
</dbReference>
<keyword evidence="1" id="KW-0678">Repressor</keyword>
<dbReference type="InterPro" id="IPR028082">
    <property type="entry name" value="Peripla_BP_I"/>
</dbReference>